<dbReference type="Proteomes" id="UP000240572">
    <property type="component" value="Unassembled WGS sequence"/>
</dbReference>
<dbReference type="InterPro" id="IPR006121">
    <property type="entry name" value="HMA_dom"/>
</dbReference>
<dbReference type="Pfam" id="PF00403">
    <property type="entry name" value="HMA"/>
    <property type="match status" value="1"/>
</dbReference>
<evidence type="ECO:0000259" key="1">
    <source>
        <dbReference type="PROSITE" id="PS50846"/>
    </source>
</evidence>
<dbReference type="InterPro" id="IPR036163">
    <property type="entry name" value="HMA_dom_sf"/>
</dbReference>
<organism evidence="2 3">
    <name type="scientific">Taibaiella chishuiensis</name>
    <dbReference type="NCBI Taxonomy" id="1434707"/>
    <lineage>
        <taxon>Bacteria</taxon>
        <taxon>Pseudomonadati</taxon>
        <taxon>Bacteroidota</taxon>
        <taxon>Chitinophagia</taxon>
        <taxon>Chitinophagales</taxon>
        <taxon>Chitinophagaceae</taxon>
        <taxon>Taibaiella</taxon>
    </lineage>
</organism>
<proteinExistence type="predicted"/>
<name>A0A2P8D2U8_9BACT</name>
<reference evidence="2 3" key="1">
    <citation type="submission" date="2018-03" db="EMBL/GenBank/DDBJ databases">
        <title>Genomic Encyclopedia of Type Strains, Phase III (KMG-III): the genomes of soil and plant-associated and newly described type strains.</title>
        <authorList>
            <person name="Whitman W."/>
        </authorList>
    </citation>
    <scope>NUCLEOTIDE SEQUENCE [LARGE SCALE GENOMIC DNA]</scope>
    <source>
        <strain evidence="2 3">CGMCC 1.12700</strain>
    </source>
</reference>
<keyword evidence="3" id="KW-1185">Reference proteome</keyword>
<protein>
    <submittedName>
        <fullName evidence="2">Copper chaperone CopZ</fullName>
    </submittedName>
</protein>
<gene>
    <name evidence="2" type="ORF">B0I18_105116</name>
</gene>
<dbReference type="EMBL" id="PYGD01000005">
    <property type="protein sequence ID" value="PSK91533.1"/>
    <property type="molecule type" value="Genomic_DNA"/>
</dbReference>
<evidence type="ECO:0000313" key="3">
    <source>
        <dbReference type="Proteomes" id="UP000240572"/>
    </source>
</evidence>
<feature type="domain" description="HMA" evidence="1">
    <location>
        <begin position="19"/>
        <end position="91"/>
    </location>
</feature>
<dbReference type="SUPFAM" id="SSF55008">
    <property type="entry name" value="HMA, heavy metal-associated domain"/>
    <property type="match status" value="1"/>
</dbReference>
<dbReference type="PROSITE" id="PS50846">
    <property type="entry name" value="HMA_2"/>
    <property type="match status" value="1"/>
</dbReference>
<accession>A0A2P8D2U8</accession>
<dbReference type="GO" id="GO:0046872">
    <property type="term" value="F:metal ion binding"/>
    <property type="evidence" value="ECO:0007669"/>
    <property type="project" value="InterPro"/>
</dbReference>
<sequence>MIAGMLAFAGPALWAGDKIKTVAIKTTINCDHCKMCPSCGARLEKSLYDQKGIKRVDVDDQHKTIKVVYHSEKITLETIKNTIAASGYDADEVKAPAEALAKLDACCRGAE</sequence>
<dbReference type="Gene3D" id="3.30.70.100">
    <property type="match status" value="1"/>
</dbReference>
<dbReference type="AlphaFoldDB" id="A0A2P8D2U8"/>
<dbReference type="CDD" id="cd00371">
    <property type="entry name" value="HMA"/>
    <property type="match status" value="1"/>
</dbReference>
<evidence type="ECO:0000313" key="2">
    <source>
        <dbReference type="EMBL" id="PSK91533.1"/>
    </source>
</evidence>
<comment type="caution">
    <text evidence="2">The sequence shown here is derived from an EMBL/GenBank/DDBJ whole genome shotgun (WGS) entry which is preliminary data.</text>
</comment>